<dbReference type="OrthoDB" id="416109at2759"/>
<protein>
    <submittedName>
        <fullName evidence="1">Uncharacterized protein</fullName>
    </submittedName>
</protein>
<name>A0A812N4F4_SYMPI</name>
<dbReference type="Proteomes" id="UP000649617">
    <property type="component" value="Unassembled WGS sequence"/>
</dbReference>
<dbReference type="EMBL" id="CAJNIZ010010313">
    <property type="protein sequence ID" value="CAE7298230.1"/>
    <property type="molecule type" value="Genomic_DNA"/>
</dbReference>
<sequence length="257" mass="29939">YLNNRPPVLADRVATVITGELRAVDNKTNVERLNRLTNQTDVFVCTDRKYKADLWQLRGVVASRFLEDDLATWKAKVNLTKEIQWWRLQQCWSLVQWYEETHGFSYVFYFKTRTDCFRRGGCASSLKTYERLLEDFGSAMDKMMFARSDMTFGGTRRSFARAAGLFSRIGDYWKRVDVFWPLNYTLVQRSDGAVNKYVWLVFPRAVIGPGRCCEPDVLRRKPQIVDALNEFVKKNCRPEARCSRGFTIASRLPLPPT</sequence>
<feature type="non-terminal residue" evidence="1">
    <location>
        <position position="1"/>
    </location>
</feature>
<dbReference type="AlphaFoldDB" id="A0A812N4F4"/>
<organism evidence="1 2">
    <name type="scientific">Symbiodinium pilosum</name>
    <name type="common">Dinoflagellate</name>
    <dbReference type="NCBI Taxonomy" id="2952"/>
    <lineage>
        <taxon>Eukaryota</taxon>
        <taxon>Sar</taxon>
        <taxon>Alveolata</taxon>
        <taxon>Dinophyceae</taxon>
        <taxon>Suessiales</taxon>
        <taxon>Symbiodiniaceae</taxon>
        <taxon>Symbiodinium</taxon>
    </lineage>
</organism>
<feature type="non-terminal residue" evidence="1">
    <location>
        <position position="257"/>
    </location>
</feature>
<keyword evidence="2" id="KW-1185">Reference proteome</keyword>
<evidence type="ECO:0000313" key="2">
    <source>
        <dbReference type="Proteomes" id="UP000649617"/>
    </source>
</evidence>
<proteinExistence type="predicted"/>
<comment type="caution">
    <text evidence="1">The sequence shown here is derived from an EMBL/GenBank/DDBJ whole genome shotgun (WGS) entry which is preliminary data.</text>
</comment>
<evidence type="ECO:0000313" key="1">
    <source>
        <dbReference type="EMBL" id="CAE7298230.1"/>
    </source>
</evidence>
<gene>
    <name evidence="1" type="ORF">SPIL2461_LOCUS6723</name>
</gene>
<reference evidence="1" key="1">
    <citation type="submission" date="2021-02" db="EMBL/GenBank/DDBJ databases">
        <authorList>
            <person name="Dougan E. K."/>
            <person name="Rhodes N."/>
            <person name="Thang M."/>
            <person name="Chan C."/>
        </authorList>
    </citation>
    <scope>NUCLEOTIDE SEQUENCE</scope>
</reference>
<accession>A0A812N4F4</accession>